<comment type="caution">
    <text evidence="1">The sequence shown here is derived from an EMBL/GenBank/DDBJ whole genome shotgun (WGS) entry which is preliminary data.</text>
</comment>
<reference evidence="1" key="1">
    <citation type="submission" date="2023-04" db="EMBL/GenBank/DDBJ databases">
        <title>Phytophthora fragariaefolia NBRC 109709.</title>
        <authorList>
            <person name="Ichikawa N."/>
            <person name="Sato H."/>
            <person name="Tonouchi N."/>
        </authorList>
    </citation>
    <scope>NUCLEOTIDE SEQUENCE</scope>
    <source>
        <strain evidence="1">NBRC 109709</strain>
    </source>
</reference>
<evidence type="ECO:0000313" key="1">
    <source>
        <dbReference type="EMBL" id="GMF33961.1"/>
    </source>
</evidence>
<dbReference type="AlphaFoldDB" id="A0A9W7CIU9"/>
<evidence type="ECO:0000313" key="2">
    <source>
        <dbReference type="Proteomes" id="UP001165121"/>
    </source>
</evidence>
<proteinExistence type="predicted"/>
<dbReference type="Proteomes" id="UP001165121">
    <property type="component" value="Unassembled WGS sequence"/>
</dbReference>
<sequence>MDSTATAAPTQTTPAITWMPGQSVIGPLGTATRLPFVATVEITAQFVEMIGASANAPTTNTAEAAEMTTVRGVPMVAENNAVTLASSSAMVLVQYAKVLTSSRTSVKVTFGWQVIYEFEVWIMSHHAGVDLILGTEFMIPAGIRLDWLNSAKYSDCQVLTYEAAMDKDLLKNEQRLYPDRLASQPPAVERRQYAVPKDVVKRSSRRVENGEAELTCVQRHELLEPVAAATAAESAIDRKHDPVELKEALQAAKGLSAELSADSRKVYSVREAIDILLSDEDEISDVALADDPEEDLRLRFATAMATCEDDFITAVDNLATESAEFECPANKIDLEDYVHELAFLPDLTNSESTVLDYGGSNVECSAHTPRQREKLVRR</sequence>
<gene>
    <name evidence="1" type="ORF">Pfra01_000858900</name>
</gene>
<name>A0A9W7CIU9_9STRA</name>
<organism evidence="1 2">
    <name type="scientific">Phytophthora fragariaefolia</name>
    <dbReference type="NCBI Taxonomy" id="1490495"/>
    <lineage>
        <taxon>Eukaryota</taxon>
        <taxon>Sar</taxon>
        <taxon>Stramenopiles</taxon>
        <taxon>Oomycota</taxon>
        <taxon>Peronosporomycetes</taxon>
        <taxon>Peronosporales</taxon>
        <taxon>Peronosporaceae</taxon>
        <taxon>Phytophthora</taxon>
    </lineage>
</organism>
<accession>A0A9W7CIU9</accession>
<dbReference type="OrthoDB" id="1047367at2759"/>
<dbReference type="EMBL" id="BSXT01000775">
    <property type="protein sequence ID" value="GMF33961.1"/>
    <property type="molecule type" value="Genomic_DNA"/>
</dbReference>
<protein>
    <submittedName>
        <fullName evidence="1">Unnamed protein product</fullName>
    </submittedName>
</protein>
<keyword evidence="2" id="KW-1185">Reference proteome</keyword>